<dbReference type="InterPro" id="IPR037143">
    <property type="entry name" value="4-PPantetheinyl_Trfase_dom_sf"/>
</dbReference>
<name>A0A1I6RW13_9ACTN</name>
<evidence type="ECO:0000313" key="4">
    <source>
        <dbReference type="EMBL" id="SFS68876.1"/>
    </source>
</evidence>
<dbReference type="InterPro" id="IPR008278">
    <property type="entry name" value="4-PPantetheinyl_Trfase_dom"/>
</dbReference>
<keyword evidence="1 4" id="KW-0808">Transferase</keyword>
<dbReference type="STRING" id="1176198.SAMN05444716_103512"/>
<evidence type="ECO:0000313" key="5">
    <source>
        <dbReference type="Proteomes" id="UP000198873"/>
    </source>
</evidence>
<dbReference type="EMBL" id="FPAB01000003">
    <property type="protein sequence ID" value="SFS68876.1"/>
    <property type="molecule type" value="Genomic_DNA"/>
</dbReference>
<proteinExistence type="predicted"/>
<sequence>MTTHEVAPGLWVSARTGPPPGAPHPRDAGPAAAMPPWRAAEFLAGRAVLRALLAEVLPGTSGAEVSVVPGTSGKPALAGRPDIGISVAHDGGAFAACVATGHTVGVDVQLPPDPPADAVLRRCVREGLAELRALAPPDRAREFAWVWTVQEACVKAEGSGLAGSPWTIDVPPGRTTGAWRGYRWHALREVSAIPLSCAWKESA</sequence>
<dbReference type="Pfam" id="PF01648">
    <property type="entry name" value="ACPS"/>
    <property type="match status" value="1"/>
</dbReference>
<protein>
    <submittedName>
        <fullName evidence="4">4'-phosphopantetheinyl transferase</fullName>
    </submittedName>
</protein>
<accession>A0A1I6RW13</accession>
<evidence type="ECO:0000256" key="2">
    <source>
        <dbReference type="SAM" id="MobiDB-lite"/>
    </source>
</evidence>
<dbReference type="Gene3D" id="3.90.470.20">
    <property type="entry name" value="4'-phosphopantetheinyl transferase domain"/>
    <property type="match status" value="1"/>
</dbReference>
<dbReference type="GO" id="GO:0008897">
    <property type="term" value="F:holo-[acyl-carrier-protein] synthase activity"/>
    <property type="evidence" value="ECO:0007669"/>
    <property type="project" value="InterPro"/>
</dbReference>
<dbReference type="Proteomes" id="UP000198873">
    <property type="component" value="Unassembled WGS sequence"/>
</dbReference>
<dbReference type="RefSeq" id="WP_093842833.1">
    <property type="nucleotide sequence ID" value="NZ_CP054938.1"/>
</dbReference>
<keyword evidence="5" id="KW-1185">Reference proteome</keyword>
<dbReference type="SUPFAM" id="SSF56214">
    <property type="entry name" value="4'-phosphopantetheinyl transferase"/>
    <property type="match status" value="2"/>
</dbReference>
<feature type="region of interest" description="Disordered" evidence="2">
    <location>
        <begin position="1"/>
        <end position="32"/>
    </location>
</feature>
<reference evidence="5" key="1">
    <citation type="submission" date="2016-10" db="EMBL/GenBank/DDBJ databases">
        <authorList>
            <person name="Varghese N."/>
            <person name="Submissions S."/>
        </authorList>
    </citation>
    <scope>NUCLEOTIDE SEQUENCE [LARGE SCALE GENOMIC DNA]</scope>
    <source>
        <strain evidence="5">CGMCC 4.7047</strain>
    </source>
</reference>
<dbReference type="GO" id="GO:0000287">
    <property type="term" value="F:magnesium ion binding"/>
    <property type="evidence" value="ECO:0007669"/>
    <property type="project" value="InterPro"/>
</dbReference>
<dbReference type="AlphaFoldDB" id="A0A1I6RW13"/>
<evidence type="ECO:0000256" key="1">
    <source>
        <dbReference type="ARBA" id="ARBA00022679"/>
    </source>
</evidence>
<organism evidence="4 5">
    <name type="scientific">Streptomyces harbinensis</name>
    <dbReference type="NCBI Taxonomy" id="1176198"/>
    <lineage>
        <taxon>Bacteria</taxon>
        <taxon>Bacillati</taxon>
        <taxon>Actinomycetota</taxon>
        <taxon>Actinomycetes</taxon>
        <taxon>Kitasatosporales</taxon>
        <taxon>Streptomycetaceae</taxon>
        <taxon>Streptomyces</taxon>
    </lineage>
</organism>
<feature type="domain" description="4'-phosphopantetheinyl transferase" evidence="3">
    <location>
        <begin position="104"/>
        <end position="167"/>
    </location>
</feature>
<gene>
    <name evidence="4" type="ORF">SAMN05444716_103512</name>
</gene>
<evidence type="ECO:0000259" key="3">
    <source>
        <dbReference type="Pfam" id="PF01648"/>
    </source>
</evidence>